<dbReference type="InterPro" id="IPR016947">
    <property type="entry name" value="UCP030140"/>
</dbReference>
<sequence>MDFSKLFEMQAALDRHIEKQHGLENIDLAKKKIMALLVEVGELANETRCFKFWSKKPASPDEKVLEEYVDGIHFLLSLGIMKQYQSVVPDTAEQMEHDLTSQFLKVFQAINLFHGEQTAASYSDMFAAYLELGLLLGFDGNDIERAYTEKNAVNFERQEQGY</sequence>
<dbReference type="AlphaFoldDB" id="A0A372LR55"/>
<protein>
    <submittedName>
        <fullName evidence="1">dUTPase</fullName>
    </submittedName>
</protein>
<dbReference type="PIRSF" id="PIRSF030140">
    <property type="entry name" value="UCP030140"/>
    <property type="match status" value="1"/>
</dbReference>
<proteinExistence type="predicted"/>
<dbReference type="InterPro" id="IPR014871">
    <property type="entry name" value="dUTPase/dCTP_pyrophosphatase"/>
</dbReference>
<dbReference type="SUPFAM" id="SSF101386">
    <property type="entry name" value="all-alpha NTP pyrophosphatases"/>
    <property type="match status" value="1"/>
</dbReference>
<dbReference type="RefSeq" id="WP_117325578.1">
    <property type="nucleotide sequence ID" value="NZ_QVTE01000012.1"/>
</dbReference>
<evidence type="ECO:0000313" key="1">
    <source>
        <dbReference type="EMBL" id="RFU70713.1"/>
    </source>
</evidence>
<dbReference type="OrthoDB" id="5506143at2"/>
<gene>
    <name evidence="1" type="ORF">D0469_05175</name>
</gene>
<dbReference type="Pfam" id="PF08761">
    <property type="entry name" value="dUTPase_2"/>
    <property type="match status" value="1"/>
</dbReference>
<dbReference type="CDD" id="cd11527">
    <property type="entry name" value="NTP-PPase_dUTPase"/>
    <property type="match status" value="1"/>
</dbReference>
<dbReference type="EMBL" id="QVTE01000012">
    <property type="protein sequence ID" value="RFU70713.1"/>
    <property type="molecule type" value="Genomic_DNA"/>
</dbReference>
<organism evidence="1 2">
    <name type="scientific">Peribacillus saganii</name>
    <dbReference type="NCBI Taxonomy" id="2303992"/>
    <lineage>
        <taxon>Bacteria</taxon>
        <taxon>Bacillati</taxon>
        <taxon>Bacillota</taxon>
        <taxon>Bacilli</taxon>
        <taxon>Bacillales</taxon>
        <taxon>Bacillaceae</taxon>
        <taxon>Peribacillus</taxon>
    </lineage>
</organism>
<keyword evidence="2" id="KW-1185">Reference proteome</keyword>
<name>A0A372LR55_9BACI</name>
<dbReference type="Gene3D" id="1.10.4010.10">
    <property type="entry name" value="Type II deoxyuridine triphosphatase"/>
    <property type="match status" value="1"/>
</dbReference>
<comment type="caution">
    <text evidence="1">The sequence shown here is derived from an EMBL/GenBank/DDBJ whole genome shotgun (WGS) entry which is preliminary data.</text>
</comment>
<evidence type="ECO:0000313" key="2">
    <source>
        <dbReference type="Proteomes" id="UP000264541"/>
    </source>
</evidence>
<dbReference type="Proteomes" id="UP000264541">
    <property type="component" value="Unassembled WGS sequence"/>
</dbReference>
<reference evidence="1 2" key="1">
    <citation type="submission" date="2018-08" db="EMBL/GenBank/DDBJ databases">
        <title>Bacillus chawlae sp. nov., Bacillus glennii sp. nov., and Bacillus saganii sp. nov. Isolated from the Vehicle Assembly Building at Kennedy Space Center where the Viking Spacecraft were Assembled.</title>
        <authorList>
            <person name="Seuylemezian A."/>
            <person name="Vaishampayan P."/>
        </authorList>
    </citation>
    <scope>NUCLEOTIDE SEQUENCE [LARGE SCALE GENOMIC DNA]</scope>
    <source>
        <strain evidence="1 2">V47-23a</strain>
    </source>
</reference>
<accession>A0A372LR55</accession>